<dbReference type="Proteomes" id="UP001596004">
    <property type="component" value="Unassembled WGS sequence"/>
</dbReference>
<proteinExistence type="predicted"/>
<dbReference type="InterPro" id="IPR021398">
    <property type="entry name" value="DUF3037"/>
</dbReference>
<keyword evidence="2" id="KW-1185">Reference proteome</keyword>
<sequence length="291" mass="31794">MGRYIYSIVRCLPDPRTGEFVNVGAVAGDPATGDWAVRRLSNTDRIKKFAPPPAIDVTDRFLARMSSEIGEAREALETETSHALGDDWLLKLHHDHRNIAQLSPPAPIVAAHAEAALDIIFDHMIIDPASQPRQVTVGKDRVVQDLRRAYARADIPAHLLRPKSDVFIGDRLHSTVDIAVANGEVLQLAQGWSFRVTGSERLLTQVKAWGFALERLRRGDEAKVVDARGRVSEVGSDVDLQVVIATPETPQQDTAYEEAEQVFQAIGAEIHPVEDVGAVSARAASLVRGLA</sequence>
<dbReference type="EMBL" id="JBHSFP010000027">
    <property type="protein sequence ID" value="MFC4535068.1"/>
    <property type="molecule type" value="Genomic_DNA"/>
</dbReference>
<evidence type="ECO:0000313" key="2">
    <source>
        <dbReference type="Proteomes" id="UP001596004"/>
    </source>
</evidence>
<comment type="caution">
    <text evidence="1">The sequence shown here is derived from an EMBL/GenBank/DDBJ whole genome shotgun (WGS) entry which is preliminary data.</text>
</comment>
<accession>A0ABV9CQ04</accession>
<evidence type="ECO:0000313" key="1">
    <source>
        <dbReference type="EMBL" id="MFC4535068.1"/>
    </source>
</evidence>
<protein>
    <submittedName>
        <fullName evidence="1">DUF3037 domain-containing protein</fullName>
    </submittedName>
</protein>
<dbReference type="RefSeq" id="WP_380846942.1">
    <property type="nucleotide sequence ID" value="NZ_JBHSFP010000027.1"/>
</dbReference>
<gene>
    <name evidence="1" type="ORF">ACFO60_30270</name>
</gene>
<name>A0ABV9CQ04_9ACTN</name>
<organism evidence="1 2">
    <name type="scientific">Sphaerisporangium dianthi</name>
    <dbReference type="NCBI Taxonomy" id="1436120"/>
    <lineage>
        <taxon>Bacteria</taxon>
        <taxon>Bacillati</taxon>
        <taxon>Actinomycetota</taxon>
        <taxon>Actinomycetes</taxon>
        <taxon>Streptosporangiales</taxon>
        <taxon>Streptosporangiaceae</taxon>
        <taxon>Sphaerisporangium</taxon>
    </lineage>
</organism>
<reference evidence="2" key="1">
    <citation type="journal article" date="2019" name="Int. J. Syst. Evol. Microbiol.">
        <title>The Global Catalogue of Microorganisms (GCM) 10K type strain sequencing project: providing services to taxonomists for standard genome sequencing and annotation.</title>
        <authorList>
            <consortium name="The Broad Institute Genomics Platform"/>
            <consortium name="The Broad Institute Genome Sequencing Center for Infectious Disease"/>
            <person name="Wu L."/>
            <person name="Ma J."/>
        </authorList>
    </citation>
    <scope>NUCLEOTIDE SEQUENCE [LARGE SCALE GENOMIC DNA]</scope>
    <source>
        <strain evidence="2">CGMCC 4.7132</strain>
    </source>
</reference>
<dbReference type="Pfam" id="PF11236">
    <property type="entry name" value="DUF3037"/>
    <property type="match status" value="1"/>
</dbReference>